<dbReference type="PANTHER" id="PTHR41677:SF1">
    <property type="entry name" value="FE2OG DIOXYGENASE DOMAIN-CONTAINING PROTEIN"/>
    <property type="match status" value="1"/>
</dbReference>
<reference evidence="2" key="1">
    <citation type="submission" date="2011-11" db="EMBL/GenBank/DDBJ databases">
        <title>The Genome Sequence of Fusarium oxysporum Cotton.</title>
        <authorList>
            <consortium name="The Broad Institute Genome Sequencing Platform"/>
            <person name="Ma L.-J."/>
            <person name="Gale L.R."/>
            <person name="Schwartz D.C."/>
            <person name="Zhou S."/>
            <person name="Corby-Kistler H."/>
            <person name="Young S.K."/>
            <person name="Zeng Q."/>
            <person name="Gargeya S."/>
            <person name="Fitzgerald M."/>
            <person name="Haas B."/>
            <person name="Abouelleil A."/>
            <person name="Alvarado L."/>
            <person name="Arachchi H.M."/>
            <person name="Berlin A."/>
            <person name="Brown A."/>
            <person name="Chapman S.B."/>
            <person name="Chen Z."/>
            <person name="Dunbar C."/>
            <person name="Freedman E."/>
            <person name="Gearin G."/>
            <person name="Goldberg J."/>
            <person name="Griggs A."/>
            <person name="Gujja S."/>
            <person name="Heiman D."/>
            <person name="Howarth C."/>
            <person name="Larson L."/>
            <person name="Lui A."/>
            <person name="MacDonald P.J.P."/>
            <person name="Montmayeur A."/>
            <person name="Murphy C."/>
            <person name="Neiman D."/>
            <person name="Pearson M."/>
            <person name="Priest M."/>
            <person name="Roberts A."/>
            <person name="Saif S."/>
            <person name="Shea T."/>
            <person name="Shenoy N."/>
            <person name="Sisk P."/>
            <person name="Stolte C."/>
            <person name="Sykes S."/>
            <person name="Wortman J."/>
            <person name="Nusbaum C."/>
            <person name="Birren B."/>
        </authorList>
    </citation>
    <scope>NUCLEOTIDE SEQUENCE [LARGE SCALE GENOMIC DNA]</scope>
    <source>
        <strain evidence="2">25433</strain>
    </source>
</reference>
<dbReference type="Proteomes" id="UP000030701">
    <property type="component" value="Unassembled WGS sequence"/>
</dbReference>
<dbReference type="HOGENOM" id="CLU_395892_0_0_1"/>
<reference evidence="2" key="2">
    <citation type="submission" date="2012-05" db="EMBL/GenBank/DDBJ databases">
        <title>The Genome Annotation of Fusarium oxysporum Cotton.</title>
        <authorList>
            <consortium name="The Broad Institute Genomics Platform"/>
            <person name="Ma L.-J."/>
            <person name="Corby-Kistler H."/>
            <person name="Broz K."/>
            <person name="Gale L.R."/>
            <person name="Jonkers W."/>
            <person name="O'Donnell K."/>
            <person name="Ploetz R."/>
            <person name="Steinberg C."/>
            <person name="Schwartz D.C."/>
            <person name="VanEtten H."/>
            <person name="Zhou S."/>
            <person name="Young S.K."/>
            <person name="Zeng Q."/>
            <person name="Gargeya S."/>
            <person name="Fitzgerald M."/>
            <person name="Abouelleil A."/>
            <person name="Alvarado L."/>
            <person name="Chapman S.B."/>
            <person name="Gainer-Dewar J."/>
            <person name="Goldberg J."/>
            <person name="Griggs A."/>
            <person name="Gujja S."/>
            <person name="Hansen M."/>
            <person name="Howarth C."/>
            <person name="Imamovic A."/>
            <person name="Ireland A."/>
            <person name="Larimer J."/>
            <person name="McCowan C."/>
            <person name="Murphy C."/>
            <person name="Pearson M."/>
            <person name="Poon T.W."/>
            <person name="Priest M."/>
            <person name="Roberts A."/>
            <person name="Saif S."/>
            <person name="Shea T."/>
            <person name="Sykes S."/>
            <person name="Wortman J."/>
            <person name="Nusbaum C."/>
            <person name="Birren B."/>
        </authorList>
    </citation>
    <scope>NUCLEOTIDE SEQUENCE</scope>
    <source>
        <strain evidence="2">25433</strain>
    </source>
</reference>
<dbReference type="OrthoDB" id="10256055at2759"/>
<dbReference type="EMBL" id="JH657979">
    <property type="protein sequence ID" value="EXM17943.1"/>
    <property type="molecule type" value="Genomic_DNA"/>
</dbReference>
<name>X0KWJ1_FUSOX</name>
<dbReference type="InterPro" id="IPR021858">
    <property type="entry name" value="Fun_TF"/>
</dbReference>
<dbReference type="PANTHER" id="PTHR41677">
    <property type="entry name" value="YALI0B19030P"/>
    <property type="match status" value="1"/>
</dbReference>
<organism evidence="2">
    <name type="scientific">Fusarium oxysporum f. sp. vasinfectum 25433</name>
    <dbReference type="NCBI Taxonomy" id="1089449"/>
    <lineage>
        <taxon>Eukaryota</taxon>
        <taxon>Fungi</taxon>
        <taxon>Dikarya</taxon>
        <taxon>Ascomycota</taxon>
        <taxon>Pezizomycotina</taxon>
        <taxon>Sordariomycetes</taxon>
        <taxon>Hypocreomycetidae</taxon>
        <taxon>Hypocreales</taxon>
        <taxon>Nectriaceae</taxon>
        <taxon>Fusarium</taxon>
        <taxon>Fusarium oxysporum species complex</taxon>
    </lineage>
</organism>
<sequence>MSGVQVAVHPVHITPQQPDSATIKDFLPRATNGYNIPRFDPQIHLNFKPPAARYSFTELGLDKPRNAPDVCYTEPFQLFSEEGVRVMRREIFRKEFLDKYMRSWSRAPCYIGGHSANSEEASFIKQAWYHPATQAAIDEAFGTGLKPLERHCDIGYANVQLGEGGTAGVYKYNEIPAKPQPPSKAATGISKSQWDDVPIDGWHKDQVPVVCVVMLSDISNMQGGETAIKTGQGNLIKARGANLGGAVLMQGGNLEHAALRASNCSERVSMVTSYCFANPDLDDSRTTLKSADFENEDMNALKYAHLDYKLKRLRDRVNLACERVARQRAGNAELNRDDIDGWTTSPAIYFGLPFLKETKAILKSYNQSKHFLSKDDQDALLFFNKSTLYWDMLCSIIGAQDTDIIDPLTTSSAMSSQPWSSQGNLHPWTGVSTEIMELFFRSILLCKGFRARMTQDHRQSSRSLQAALRDIKEARELHQCLKSFTIPAEQHICDTGDMLTPKQHLVRIAEAYRLAAMAHLYQTFSDLRNQNTLQNGYDPVDAEYRVLDLGLKIIRILEKIPLASGTRCIQPLLCLTAGIIMKLDMPAINPQQHTLTLLSDILSADLRSAPLHDHRFQDIHHITLGATKRSIEIGQGRRFVLERLSILESSLPPKPIRVVKELVQTVWAAYDVQGAGVSQVHWINIMAQSNLRTIFG</sequence>
<protein>
    <submittedName>
        <fullName evidence="2">Uncharacterized protein</fullName>
    </submittedName>
</protein>
<dbReference type="AlphaFoldDB" id="X0KWJ1"/>
<dbReference type="Pfam" id="PF11951">
    <property type="entry name" value="Fungal_trans_2"/>
    <property type="match status" value="2"/>
</dbReference>
<gene>
    <name evidence="2" type="ORF">FOTG_13913</name>
</gene>
<evidence type="ECO:0000313" key="2">
    <source>
        <dbReference type="EMBL" id="EXM17943.1"/>
    </source>
</evidence>
<proteinExistence type="predicted"/>
<accession>X0KWJ1</accession>
<keyword evidence="1" id="KW-0539">Nucleus</keyword>
<evidence type="ECO:0000256" key="1">
    <source>
        <dbReference type="ARBA" id="ARBA00023242"/>
    </source>
</evidence>